<dbReference type="Pfam" id="PF00582">
    <property type="entry name" value="Usp"/>
    <property type="match status" value="1"/>
</dbReference>
<reference evidence="3 4" key="1">
    <citation type="submission" date="2023-11" db="EMBL/GenBank/DDBJ databases">
        <title>Draft genome of Azohydromonas lata strain H1 (DSM1123), a polyhydroxyalkanoate producer.</title>
        <authorList>
            <person name="Traversa D."/>
            <person name="D'Addabbo P."/>
            <person name="Pazzani C."/>
            <person name="Manzari C."/>
            <person name="Chiara M."/>
            <person name="Scrascia M."/>
        </authorList>
    </citation>
    <scope>NUCLEOTIDE SEQUENCE [LARGE SCALE GENOMIC DNA]</scope>
    <source>
        <strain evidence="3 4">H1</strain>
    </source>
</reference>
<organism evidence="3 4">
    <name type="scientific">Azohydromonas lata</name>
    <dbReference type="NCBI Taxonomy" id="45677"/>
    <lineage>
        <taxon>Bacteria</taxon>
        <taxon>Pseudomonadati</taxon>
        <taxon>Pseudomonadota</taxon>
        <taxon>Betaproteobacteria</taxon>
        <taxon>Burkholderiales</taxon>
        <taxon>Sphaerotilaceae</taxon>
        <taxon>Azohydromonas</taxon>
    </lineage>
</organism>
<dbReference type="CDD" id="cd00293">
    <property type="entry name" value="USP-like"/>
    <property type="match status" value="1"/>
</dbReference>
<feature type="domain" description="UspA" evidence="2">
    <location>
        <begin position="2"/>
        <end position="140"/>
    </location>
</feature>
<dbReference type="PANTHER" id="PTHR46268">
    <property type="entry name" value="STRESS RESPONSE PROTEIN NHAX"/>
    <property type="match status" value="1"/>
</dbReference>
<dbReference type="PANTHER" id="PTHR46268:SF6">
    <property type="entry name" value="UNIVERSAL STRESS PROTEIN UP12"/>
    <property type="match status" value="1"/>
</dbReference>
<dbReference type="InterPro" id="IPR014729">
    <property type="entry name" value="Rossmann-like_a/b/a_fold"/>
</dbReference>
<dbReference type="Proteomes" id="UP001293718">
    <property type="component" value="Unassembled WGS sequence"/>
</dbReference>
<sequence length="140" mass="15262">MKILVPVDGSPYTKHMLAYLAEHEEWLSGSHQYTLLHVVPAVPPRAAAALDKDVVKAYYDSEADKVFKPIRAFFKKKDVAIEYVSKVGHAADHIAGLADKGQFDLLIMGSHGHSALGNLVMGSVATKVMAHCKTPVLLVR</sequence>
<dbReference type="SUPFAM" id="SSF52402">
    <property type="entry name" value="Adenine nucleotide alpha hydrolases-like"/>
    <property type="match status" value="1"/>
</dbReference>
<evidence type="ECO:0000259" key="2">
    <source>
        <dbReference type="Pfam" id="PF00582"/>
    </source>
</evidence>
<evidence type="ECO:0000256" key="1">
    <source>
        <dbReference type="ARBA" id="ARBA00008791"/>
    </source>
</evidence>
<comment type="similarity">
    <text evidence="1">Belongs to the universal stress protein A family.</text>
</comment>
<keyword evidence="4" id="KW-1185">Reference proteome</keyword>
<proteinExistence type="inferred from homology"/>
<dbReference type="InterPro" id="IPR006016">
    <property type="entry name" value="UspA"/>
</dbReference>
<dbReference type="RefSeq" id="WP_322466285.1">
    <property type="nucleotide sequence ID" value="NZ_JAXOJX010000026.1"/>
</dbReference>
<dbReference type="InterPro" id="IPR006015">
    <property type="entry name" value="Universal_stress_UspA"/>
</dbReference>
<dbReference type="PRINTS" id="PR01438">
    <property type="entry name" value="UNVRSLSTRESS"/>
</dbReference>
<evidence type="ECO:0000313" key="3">
    <source>
        <dbReference type="EMBL" id="MDZ5458116.1"/>
    </source>
</evidence>
<name>A0ABU5IG65_9BURK</name>
<accession>A0ABU5IG65</accession>
<dbReference type="EMBL" id="JAXOJX010000026">
    <property type="protein sequence ID" value="MDZ5458116.1"/>
    <property type="molecule type" value="Genomic_DNA"/>
</dbReference>
<protein>
    <submittedName>
        <fullName evidence="3">Universal stress protein</fullName>
    </submittedName>
</protein>
<gene>
    <name evidence="3" type="ORF">SM757_16190</name>
</gene>
<comment type="caution">
    <text evidence="3">The sequence shown here is derived from an EMBL/GenBank/DDBJ whole genome shotgun (WGS) entry which is preliminary data.</text>
</comment>
<dbReference type="Gene3D" id="3.40.50.620">
    <property type="entry name" value="HUPs"/>
    <property type="match status" value="1"/>
</dbReference>
<evidence type="ECO:0000313" key="4">
    <source>
        <dbReference type="Proteomes" id="UP001293718"/>
    </source>
</evidence>